<dbReference type="FunFam" id="3.40.50.300:FF:000527">
    <property type="entry name" value="Tyrosine-protein kinase etk"/>
    <property type="match status" value="1"/>
</dbReference>
<keyword evidence="5 10" id="KW-0418">Kinase</keyword>
<comment type="catalytic activity">
    <reaction evidence="8">
        <text>L-tyrosyl-[protein] + ATP = O-phospho-L-tyrosyl-[protein] + ADP + H(+)</text>
        <dbReference type="Rhea" id="RHEA:10596"/>
        <dbReference type="Rhea" id="RHEA-COMP:10136"/>
        <dbReference type="Rhea" id="RHEA-COMP:20101"/>
        <dbReference type="ChEBI" id="CHEBI:15378"/>
        <dbReference type="ChEBI" id="CHEBI:30616"/>
        <dbReference type="ChEBI" id="CHEBI:46858"/>
        <dbReference type="ChEBI" id="CHEBI:61978"/>
        <dbReference type="ChEBI" id="CHEBI:456216"/>
        <dbReference type="EC" id="2.7.10.2"/>
    </reaction>
</comment>
<protein>
    <recommendedName>
        <fullName evidence="2">non-specific protein-tyrosine kinase</fullName>
        <ecNumber evidence="2">2.7.10.2</ecNumber>
    </recommendedName>
</protein>
<dbReference type="GO" id="GO:0042802">
    <property type="term" value="F:identical protein binding"/>
    <property type="evidence" value="ECO:0007669"/>
    <property type="project" value="UniProtKB-ARBA"/>
</dbReference>
<accession>A0A2N6ST35</accession>
<dbReference type="InterPro" id="IPR025669">
    <property type="entry name" value="AAA_dom"/>
</dbReference>
<comment type="similarity">
    <text evidence="1">Belongs to the CpsD/CapB family.</text>
</comment>
<keyword evidence="7" id="KW-0829">Tyrosine-protein kinase</keyword>
<evidence type="ECO:0000256" key="1">
    <source>
        <dbReference type="ARBA" id="ARBA00007316"/>
    </source>
</evidence>
<dbReference type="GO" id="GO:0005886">
    <property type="term" value="C:plasma membrane"/>
    <property type="evidence" value="ECO:0007669"/>
    <property type="project" value="UniProtKB-ARBA"/>
</dbReference>
<dbReference type="InterPro" id="IPR005702">
    <property type="entry name" value="Wzc-like_C"/>
</dbReference>
<evidence type="ECO:0000256" key="6">
    <source>
        <dbReference type="ARBA" id="ARBA00022840"/>
    </source>
</evidence>
<dbReference type="Gene3D" id="3.40.50.300">
    <property type="entry name" value="P-loop containing nucleotide triphosphate hydrolases"/>
    <property type="match status" value="1"/>
</dbReference>
<evidence type="ECO:0000256" key="4">
    <source>
        <dbReference type="ARBA" id="ARBA00022741"/>
    </source>
</evidence>
<proteinExistence type="inferred from homology"/>
<keyword evidence="4" id="KW-0547">Nucleotide-binding</keyword>
<dbReference type="InterPro" id="IPR050445">
    <property type="entry name" value="Bact_polysacc_biosynth/exp"/>
</dbReference>
<dbReference type="Proteomes" id="UP000235723">
    <property type="component" value="Unassembled WGS sequence"/>
</dbReference>
<evidence type="ECO:0000313" key="11">
    <source>
        <dbReference type="Proteomes" id="UP000235723"/>
    </source>
</evidence>
<dbReference type="SUPFAM" id="SSF52540">
    <property type="entry name" value="P-loop containing nucleoside triphosphate hydrolases"/>
    <property type="match status" value="1"/>
</dbReference>
<dbReference type="GO" id="GO:0005524">
    <property type="term" value="F:ATP binding"/>
    <property type="evidence" value="ECO:0007669"/>
    <property type="project" value="UniProtKB-KW"/>
</dbReference>
<evidence type="ECO:0000256" key="2">
    <source>
        <dbReference type="ARBA" id="ARBA00011903"/>
    </source>
</evidence>
<dbReference type="PANTHER" id="PTHR32309">
    <property type="entry name" value="TYROSINE-PROTEIN KINASE"/>
    <property type="match status" value="1"/>
</dbReference>
<gene>
    <name evidence="10" type="ORF">CJ208_05005</name>
</gene>
<keyword evidence="6" id="KW-0067">ATP-binding</keyword>
<dbReference type="NCBIfam" id="TIGR01007">
    <property type="entry name" value="eps_fam"/>
    <property type="match status" value="1"/>
</dbReference>
<dbReference type="Pfam" id="PF13614">
    <property type="entry name" value="AAA_31"/>
    <property type="match status" value="1"/>
</dbReference>
<dbReference type="AlphaFoldDB" id="A0A2N6ST35"/>
<dbReference type="RefSeq" id="WP_102164160.1">
    <property type="nucleotide sequence ID" value="NZ_PNHD01000005.1"/>
</dbReference>
<dbReference type="EC" id="2.7.10.2" evidence="2"/>
<dbReference type="CDD" id="cd05387">
    <property type="entry name" value="BY-kinase"/>
    <property type="match status" value="1"/>
</dbReference>
<evidence type="ECO:0000256" key="5">
    <source>
        <dbReference type="ARBA" id="ARBA00022777"/>
    </source>
</evidence>
<dbReference type="GO" id="GO:0004715">
    <property type="term" value="F:non-membrane spanning protein tyrosine kinase activity"/>
    <property type="evidence" value="ECO:0007669"/>
    <property type="project" value="UniProtKB-EC"/>
</dbReference>
<comment type="caution">
    <text evidence="10">The sequence shown here is derived from an EMBL/GenBank/DDBJ whole genome shotgun (WGS) entry which is preliminary data.</text>
</comment>
<dbReference type="InterPro" id="IPR027417">
    <property type="entry name" value="P-loop_NTPase"/>
</dbReference>
<evidence type="ECO:0000256" key="8">
    <source>
        <dbReference type="ARBA" id="ARBA00051245"/>
    </source>
</evidence>
<dbReference type="PANTHER" id="PTHR32309:SF13">
    <property type="entry name" value="FERRIC ENTEROBACTIN TRANSPORT PROTEIN FEPE"/>
    <property type="match status" value="1"/>
</dbReference>
<organism evidence="10 11">
    <name type="scientific">Finegoldia magna</name>
    <name type="common">Peptostreptococcus magnus</name>
    <dbReference type="NCBI Taxonomy" id="1260"/>
    <lineage>
        <taxon>Bacteria</taxon>
        <taxon>Bacillati</taxon>
        <taxon>Bacillota</taxon>
        <taxon>Tissierellia</taxon>
        <taxon>Tissierellales</taxon>
        <taxon>Peptoniphilaceae</taxon>
        <taxon>Finegoldia</taxon>
    </lineage>
</organism>
<evidence type="ECO:0000256" key="7">
    <source>
        <dbReference type="ARBA" id="ARBA00023137"/>
    </source>
</evidence>
<evidence type="ECO:0000259" key="9">
    <source>
        <dbReference type="Pfam" id="PF13614"/>
    </source>
</evidence>
<evidence type="ECO:0000313" key="10">
    <source>
        <dbReference type="EMBL" id="PMC60186.1"/>
    </source>
</evidence>
<reference evidence="10 11" key="1">
    <citation type="submission" date="2017-09" db="EMBL/GenBank/DDBJ databases">
        <title>Bacterial strain isolated from the female urinary microbiota.</title>
        <authorList>
            <person name="Thomas-White K."/>
            <person name="Kumar N."/>
            <person name="Forster S."/>
            <person name="Putonti C."/>
            <person name="Lawley T."/>
            <person name="Wolfe A.J."/>
        </authorList>
    </citation>
    <scope>NUCLEOTIDE SEQUENCE [LARGE SCALE GENOMIC DNA]</scope>
    <source>
        <strain evidence="10 11">UMB0115</strain>
    </source>
</reference>
<keyword evidence="3" id="KW-0808">Transferase</keyword>
<evidence type="ECO:0000256" key="3">
    <source>
        <dbReference type="ARBA" id="ARBA00022679"/>
    </source>
</evidence>
<dbReference type="EMBL" id="PNHD01000005">
    <property type="protein sequence ID" value="PMC60186.1"/>
    <property type="molecule type" value="Genomic_DNA"/>
</dbReference>
<feature type="domain" description="AAA" evidence="9">
    <location>
        <begin position="35"/>
        <end position="194"/>
    </location>
</feature>
<name>A0A2N6ST35_FINMA</name>
<sequence length="230" mass="25392">MAKKHAYYSNTSMIDEAIRTLRTNLSFSSIDKQLKKIVITSSHPSEGKSTIALKLARSMSKNHQKVLLIDCDLRNPSIGKIMGTQFNLGLTNLLVKGLDFDQVKMKDSEESDLDIILTGPTPPNPSELLGSERMKRLLEKLETIYDVIILDTPPAGILTDAQVLSTMADGVLLVVAQGETKYEEIDVTLQNLKHVGANVLGTVLNKVEVKNKHKYGYGYGYGYKYGSSQS</sequence>